<protein>
    <recommendedName>
        <fullName evidence="3">Hexosyltransferase</fullName>
        <ecNumber evidence="3">2.4.1.-</ecNumber>
    </recommendedName>
</protein>
<dbReference type="InterPro" id="IPR002495">
    <property type="entry name" value="Glyco_trans_8"/>
</dbReference>
<dbReference type="Pfam" id="PF01501">
    <property type="entry name" value="Glyco_transf_8"/>
    <property type="match status" value="2"/>
</dbReference>
<reference evidence="4 5" key="1">
    <citation type="submission" date="2020-08" db="EMBL/GenBank/DDBJ databases">
        <title>Plant Genome Project.</title>
        <authorList>
            <person name="Zhang R.-G."/>
        </authorList>
    </citation>
    <scope>NUCLEOTIDE SEQUENCE [LARGE SCALE GENOMIC DNA]</scope>
    <source>
        <tissue evidence="4">Rhizome</tissue>
    </source>
</reference>
<dbReference type="InterPro" id="IPR050587">
    <property type="entry name" value="GNT1/Glycosyltrans_8"/>
</dbReference>
<dbReference type="PANTHER" id="PTHR11183">
    <property type="entry name" value="GLYCOGENIN SUBFAMILY MEMBER"/>
    <property type="match status" value="1"/>
</dbReference>
<keyword evidence="2" id="KW-0464">Manganese</keyword>
<dbReference type="AlphaFoldDB" id="A0A8J5I9S0"/>
<evidence type="ECO:0000313" key="4">
    <source>
        <dbReference type="EMBL" id="KAG6531166.1"/>
    </source>
</evidence>
<gene>
    <name evidence="4" type="ORF">ZIOFF_004940</name>
</gene>
<comment type="similarity">
    <text evidence="3">Belongs to the glycosyltransferase 8 family.</text>
</comment>
<keyword evidence="1" id="KW-0808">Transferase</keyword>
<sequence>MDPEAPLAGPAKQRAYVTFLAGDGDYVLGVVGLAKGLRKVRSAHSLVVAMLPDVPEPHRQLLRAQGCVLREIEPVYPPENQVQFAMAYYVINYSKLRIWNFVEYSKMIYLDADIQVYDNIDHLFDLPDGYFYAAMDCFCEKTWSHSRQYSIGYCQQCPNKDFLNMFFEKIYKPIPLAYNLVLAMLWRHPENVKLEEVKVVHYCAAGSKPWRYTGKEANMDREDIKMLVAKWWDIYNDEGLDFKAEDVAAGGESYLKTFSIKSVTSENKVNYISTPSAA</sequence>
<proteinExistence type="inferred from homology"/>
<dbReference type="EMBL" id="JACMSC010000002">
    <property type="protein sequence ID" value="KAG6531166.1"/>
    <property type="molecule type" value="Genomic_DNA"/>
</dbReference>
<dbReference type="EC" id="2.4.1.-" evidence="3"/>
<evidence type="ECO:0000313" key="5">
    <source>
        <dbReference type="Proteomes" id="UP000734854"/>
    </source>
</evidence>
<dbReference type="InterPro" id="IPR029044">
    <property type="entry name" value="Nucleotide-diphossugar_trans"/>
</dbReference>
<dbReference type="SUPFAM" id="SSF53448">
    <property type="entry name" value="Nucleotide-diphospho-sugar transferases"/>
    <property type="match status" value="1"/>
</dbReference>
<dbReference type="GO" id="GO:0016757">
    <property type="term" value="F:glycosyltransferase activity"/>
    <property type="evidence" value="ECO:0007669"/>
    <property type="project" value="UniProtKB-KW"/>
</dbReference>
<dbReference type="Gene3D" id="3.90.550.10">
    <property type="entry name" value="Spore Coat Polysaccharide Biosynthesis Protein SpsA, Chain A"/>
    <property type="match status" value="1"/>
</dbReference>
<evidence type="ECO:0000256" key="1">
    <source>
        <dbReference type="ARBA" id="ARBA00022676"/>
    </source>
</evidence>
<name>A0A8J5I9S0_ZINOF</name>
<organism evidence="4 5">
    <name type="scientific">Zingiber officinale</name>
    <name type="common">Ginger</name>
    <name type="synonym">Amomum zingiber</name>
    <dbReference type="NCBI Taxonomy" id="94328"/>
    <lineage>
        <taxon>Eukaryota</taxon>
        <taxon>Viridiplantae</taxon>
        <taxon>Streptophyta</taxon>
        <taxon>Embryophyta</taxon>
        <taxon>Tracheophyta</taxon>
        <taxon>Spermatophyta</taxon>
        <taxon>Magnoliopsida</taxon>
        <taxon>Liliopsida</taxon>
        <taxon>Zingiberales</taxon>
        <taxon>Zingiberaceae</taxon>
        <taxon>Zingiber</taxon>
    </lineage>
</organism>
<keyword evidence="5" id="KW-1185">Reference proteome</keyword>
<keyword evidence="1" id="KW-0328">Glycosyltransferase</keyword>
<comment type="caution">
    <text evidence="4">The sequence shown here is derived from an EMBL/GenBank/DDBJ whole genome shotgun (WGS) entry which is preliminary data.</text>
</comment>
<evidence type="ECO:0000256" key="2">
    <source>
        <dbReference type="ARBA" id="ARBA00023211"/>
    </source>
</evidence>
<dbReference type="CDD" id="cd02537">
    <property type="entry name" value="GT8_Glycogenin"/>
    <property type="match status" value="1"/>
</dbReference>
<accession>A0A8J5I9S0</accession>
<dbReference type="Proteomes" id="UP000734854">
    <property type="component" value="Unassembled WGS sequence"/>
</dbReference>
<evidence type="ECO:0000256" key="3">
    <source>
        <dbReference type="RuleBase" id="RU362027"/>
    </source>
</evidence>